<feature type="transmembrane region" description="Helical" evidence="1">
    <location>
        <begin position="66"/>
        <end position="85"/>
    </location>
</feature>
<proteinExistence type="predicted"/>
<organism evidence="2 3">
    <name type="scientific">Daejeonella rubra</name>
    <dbReference type="NCBI Taxonomy" id="990371"/>
    <lineage>
        <taxon>Bacteria</taxon>
        <taxon>Pseudomonadati</taxon>
        <taxon>Bacteroidota</taxon>
        <taxon>Sphingobacteriia</taxon>
        <taxon>Sphingobacteriales</taxon>
        <taxon>Sphingobacteriaceae</taxon>
        <taxon>Daejeonella</taxon>
    </lineage>
</organism>
<gene>
    <name evidence="2" type="ORF">SAMN05421813_10327</name>
</gene>
<dbReference type="Proteomes" id="UP000199226">
    <property type="component" value="Unassembled WGS sequence"/>
</dbReference>
<reference evidence="3" key="1">
    <citation type="submission" date="2016-10" db="EMBL/GenBank/DDBJ databases">
        <authorList>
            <person name="Varghese N."/>
            <person name="Submissions S."/>
        </authorList>
    </citation>
    <scope>NUCLEOTIDE SEQUENCE [LARGE SCALE GENOMIC DNA]</scope>
    <source>
        <strain evidence="3">DSM 24536</strain>
    </source>
</reference>
<name>A0A1G9NGU6_9SPHI</name>
<evidence type="ECO:0000313" key="2">
    <source>
        <dbReference type="EMBL" id="SDL85614.1"/>
    </source>
</evidence>
<protein>
    <recommendedName>
        <fullName evidence="4">YhhN-like protein</fullName>
    </recommendedName>
</protein>
<keyword evidence="3" id="KW-1185">Reference proteome</keyword>
<evidence type="ECO:0000313" key="3">
    <source>
        <dbReference type="Proteomes" id="UP000199226"/>
    </source>
</evidence>
<sequence length="214" mass="25155">MPSLSYFYQGYIVPASTLIPILSGFIYYSKINKPLRIILIYLCISFIINIIGSILAAYSINNLPLLHFYTIVELVTILFYFKYAFSNKKTDFWIRIIMITFPLLCVINFTFIQSLYEFNTYTRPFEAIIIIIFSGIYLGSQNGEKEEFTRSGRWVASGFLIYFCSSLYQFIFSNVVSLNTTHFVKMIIWNLHATFVLIMYIFFYLAIRNERGKR</sequence>
<keyword evidence="1" id="KW-1133">Transmembrane helix</keyword>
<dbReference type="RefSeq" id="WP_090699487.1">
    <property type="nucleotide sequence ID" value="NZ_FNHH01000003.1"/>
</dbReference>
<dbReference type="STRING" id="990371.SAMN05421813_10327"/>
<dbReference type="OrthoDB" id="651989at2"/>
<evidence type="ECO:0008006" key="4">
    <source>
        <dbReference type="Google" id="ProtNLM"/>
    </source>
</evidence>
<keyword evidence="1" id="KW-0472">Membrane</keyword>
<feature type="transmembrane region" description="Helical" evidence="1">
    <location>
        <begin position="124"/>
        <end position="140"/>
    </location>
</feature>
<feature type="transmembrane region" description="Helical" evidence="1">
    <location>
        <begin position="183"/>
        <end position="207"/>
    </location>
</feature>
<keyword evidence="1" id="KW-0812">Transmembrane</keyword>
<feature type="transmembrane region" description="Helical" evidence="1">
    <location>
        <begin position="92"/>
        <end position="112"/>
    </location>
</feature>
<dbReference type="AlphaFoldDB" id="A0A1G9NGU6"/>
<feature type="transmembrane region" description="Helical" evidence="1">
    <location>
        <begin position="6"/>
        <end position="27"/>
    </location>
</feature>
<evidence type="ECO:0000256" key="1">
    <source>
        <dbReference type="SAM" id="Phobius"/>
    </source>
</evidence>
<feature type="transmembrane region" description="Helical" evidence="1">
    <location>
        <begin position="39"/>
        <end position="60"/>
    </location>
</feature>
<feature type="transmembrane region" description="Helical" evidence="1">
    <location>
        <begin position="152"/>
        <end position="171"/>
    </location>
</feature>
<dbReference type="EMBL" id="FNHH01000003">
    <property type="protein sequence ID" value="SDL85614.1"/>
    <property type="molecule type" value="Genomic_DNA"/>
</dbReference>
<accession>A0A1G9NGU6</accession>